<organism evidence="2 3">
    <name type="scientific">Cupriavidus malaysiensis</name>
    <dbReference type="NCBI Taxonomy" id="367825"/>
    <lineage>
        <taxon>Bacteria</taxon>
        <taxon>Pseudomonadati</taxon>
        <taxon>Pseudomonadota</taxon>
        <taxon>Betaproteobacteria</taxon>
        <taxon>Burkholderiales</taxon>
        <taxon>Burkholderiaceae</taxon>
        <taxon>Cupriavidus</taxon>
    </lineage>
</organism>
<dbReference type="Gene3D" id="1.10.287.470">
    <property type="entry name" value="Helix hairpin bin"/>
    <property type="match status" value="1"/>
</dbReference>
<proteinExistence type="predicted"/>
<evidence type="ECO:0000313" key="3">
    <source>
        <dbReference type="Proteomes" id="UP000177515"/>
    </source>
</evidence>
<dbReference type="Gene3D" id="2.40.30.170">
    <property type="match status" value="1"/>
</dbReference>
<dbReference type="InterPro" id="IPR058625">
    <property type="entry name" value="MdtA-like_BSH"/>
</dbReference>
<evidence type="ECO:0000313" key="2">
    <source>
        <dbReference type="EMBL" id="AOZ08590.1"/>
    </source>
</evidence>
<reference evidence="2 3" key="1">
    <citation type="submission" date="2016-10" db="EMBL/GenBank/DDBJ databases">
        <title>Complete genome sequences of three Cupriavidus strains isolated from various Malaysian environments.</title>
        <authorList>
            <person name="Abdullah A.A.-A."/>
            <person name="Shafie N.A.H."/>
            <person name="Lau N.S."/>
        </authorList>
    </citation>
    <scope>NUCLEOTIDE SEQUENCE [LARGE SCALE GENOMIC DNA]</scope>
    <source>
        <strain evidence="2 3">USMAA1020</strain>
    </source>
</reference>
<dbReference type="Gene3D" id="2.40.50.100">
    <property type="match status" value="1"/>
</dbReference>
<feature type="domain" description="Multidrug resistance protein MdtA-like barrel-sandwich hybrid" evidence="1">
    <location>
        <begin position="60"/>
        <end position="198"/>
    </location>
</feature>
<dbReference type="RefSeq" id="WP_071017073.1">
    <property type="nucleotide sequence ID" value="NZ_CP017755.1"/>
</dbReference>
<keyword evidence="3" id="KW-1185">Reference proteome</keyword>
<accession>A0ABN4TUT1</accession>
<protein>
    <submittedName>
        <fullName evidence="2">Secretion protein HlyD</fullName>
    </submittedName>
</protein>
<dbReference type="PANTHER" id="PTHR30469:SF15">
    <property type="entry name" value="HLYD FAMILY OF SECRETION PROTEINS"/>
    <property type="match status" value="1"/>
</dbReference>
<dbReference type="Proteomes" id="UP000177515">
    <property type="component" value="Chromosome 2"/>
</dbReference>
<name>A0ABN4TUT1_9BURK</name>
<evidence type="ECO:0000259" key="1">
    <source>
        <dbReference type="Pfam" id="PF25917"/>
    </source>
</evidence>
<dbReference type="PANTHER" id="PTHR30469">
    <property type="entry name" value="MULTIDRUG RESISTANCE PROTEIN MDTA"/>
    <property type="match status" value="1"/>
</dbReference>
<gene>
    <name evidence="2" type="ORF">BKK80_21855</name>
</gene>
<dbReference type="EMBL" id="CP017755">
    <property type="protein sequence ID" value="AOZ08590.1"/>
    <property type="molecule type" value="Genomic_DNA"/>
</dbReference>
<dbReference type="Pfam" id="PF25917">
    <property type="entry name" value="BSH_RND"/>
    <property type="match status" value="1"/>
</dbReference>
<sequence length="306" mass="32288">MIRRHLLPVLAVAGVIVTVIAVVVDSRPAVPNGPAVPPARAPFATQVAGTGVIEANGGNIDVGTPVPGIVTDIYVKWGDRVKAGDRLFKLDDRDLQAQLLPALATEKEAAARAAQASGLLRLAESVPDPRAISVEELSNRRSAVAISAAVLAGARARIAQIRLDIERRTVCALTPGKVLQVNVRPGEFAQDAAPAAPLIVLGDDTRLYLRVDIDEFDAGRVRPDAPAQAFVRGNPGLHTALRFERIEPYVVPKTTLTGRSTERTDARVLQVIYSFDPASLPGTYVGQQVDVFIQASGTASPGAPAS</sequence>
<dbReference type="SUPFAM" id="SSF111369">
    <property type="entry name" value="HlyD-like secretion proteins"/>
    <property type="match status" value="1"/>
</dbReference>